<evidence type="ECO:0000313" key="4">
    <source>
        <dbReference type="Proteomes" id="UP000828390"/>
    </source>
</evidence>
<feature type="chain" id="PRO_5039323795" evidence="2">
    <location>
        <begin position="26"/>
        <end position="153"/>
    </location>
</feature>
<evidence type="ECO:0000256" key="1">
    <source>
        <dbReference type="SAM" id="MobiDB-lite"/>
    </source>
</evidence>
<name>A0A9D4RFV0_DREPO</name>
<proteinExistence type="predicted"/>
<gene>
    <name evidence="3" type="ORF">DPMN_027791</name>
</gene>
<dbReference type="Proteomes" id="UP000828390">
    <property type="component" value="Unassembled WGS sequence"/>
</dbReference>
<accession>A0A9D4RFV0</accession>
<reference evidence="3" key="2">
    <citation type="submission" date="2020-11" db="EMBL/GenBank/DDBJ databases">
        <authorList>
            <person name="McCartney M.A."/>
            <person name="Auch B."/>
            <person name="Kono T."/>
            <person name="Mallez S."/>
            <person name="Becker A."/>
            <person name="Gohl D.M."/>
            <person name="Silverstein K.A.T."/>
            <person name="Koren S."/>
            <person name="Bechman K.B."/>
            <person name="Herman A."/>
            <person name="Abrahante J.E."/>
            <person name="Garbe J."/>
        </authorList>
    </citation>
    <scope>NUCLEOTIDE SEQUENCE</scope>
    <source>
        <strain evidence="3">Duluth1</strain>
        <tissue evidence="3">Whole animal</tissue>
    </source>
</reference>
<sequence length="153" mass="17318">MEAAMPLFIPLLAFSFSKNIALVYSGEDDVYDEDEVRLLLQSGTDDDNDVQTEHAYDADSEDTSTGVTEKGNHSRQPLKSGSSQKMYIPLTFVLLFDILIKLHEDRAWESIVASVFHKLLQNARMDGNMAIELSSQVEIIERLFSRTLFVENK</sequence>
<reference evidence="3" key="1">
    <citation type="journal article" date="2019" name="bioRxiv">
        <title>The Genome of the Zebra Mussel, Dreissena polymorpha: A Resource for Invasive Species Research.</title>
        <authorList>
            <person name="McCartney M.A."/>
            <person name="Auch B."/>
            <person name="Kono T."/>
            <person name="Mallez S."/>
            <person name="Zhang Y."/>
            <person name="Obille A."/>
            <person name="Becker A."/>
            <person name="Abrahante J.E."/>
            <person name="Garbe J."/>
            <person name="Badalamenti J.P."/>
            <person name="Herman A."/>
            <person name="Mangelson H."/>
            <person name="Liachko I."/>
            <person name="Sullivan S."/>
            <person name="Sone E.D."/>
            <person name="Koren S."/>
            <person name="Silverstein K.A.T."/>
            <person name="Beckman K.B."/>
            <person name="Gohl D.M."/>
        </authorList>
    </citation>
    <scope>NUCLEOTIDE SEQUENCE</scope>
    <source>
        <strain evidence="3">Duluth1</strain>
        <tissue evidence="3">Whole animal</tissue>
    </source>
</reference>
<keyword evidence="2" id="KW-0732">Signal</keyword>
<evidence type="ECO:0000256" key="2">
    <source>
        <dbReference type="SAM" id="SignalP"/>
    </source>
</evidence>
<dbReference type="EMBL" id="JAIWYP010000002">
    <property type="protein sequence ID" value="KAH3864765.1"/>
    <property type="molecule type" value="Genomic_DNA"/>
</dbReference>
<organism evidence="3 4">
    <name type="scientific">Dreissena polymorpha</name>
    <name type="common">Zebra mussel</name>
    <name type="synonym">Mytilus polymorpha</name>
    <dbReference type="NCBI Taxonomy" id="45954"/>
    <lineage>
        <taxon>Eukaryota</taxon>
        <taxon>Metazoa</taxon>
        <taxon>Spiralia</taxon>
        <taxon>Lophotrochozoa</taxon>
        <taxon>Mollusca</taxon>
        <taxon>Bivalvia</taxon>
        <taxon>Autobranchia</taxon>
        <taxon>Heteroconchia</taxon>
        <taxon>Euheterodonta</taxon>
        <taxon>Imparidentia</taxon>
        <taxon>Neoheterodontei</taxon>
        <taxon>Myida</taxon>
        <taxon>Dreissenoidea</taxon>
        <taxon>Dreissenidae</taxon>
        <taxon>Dreissena</taxon>
    </lineage>
</organism>
<feature type="signal peptide" evidence="2">
    <location>
        <begin position="1"/>
        <end position="25"/>
    </location>
</feature>
<evidence type="ECO:0000313" key="3">
    <source>
        <dbReference type="EMBL" id="KAH3864765.1"/>
    </source>
</evidence>
<protein>
    <submittedName>
        <fullName evidence="3">Uncharacterized protein</fullName>
    </submittedName>
</protein>
<keyword evidence="4" id="KW-1185">Reference proteome</keyword>
<feature type="region of interest" description="Disordered" evidence="1">
    <location>
        <begin position="42"/>
        <end position="80"/>
    </location>
</feature>
<dbReference type="AlphaFoldDB" id="A0A9D4RFV0"/>
<comment type="caution">
    <text evidence="3">The sequence shown here is derived from an EMBL/GenBank/DDBJ whole genome shotgun (WGS) entry which is preliminary data.</text>
</comment>